<name>A0ACC2PTN6_9HYME</name>
<reference evidence="1" key="1">
    <citation type="submission" date="2023-04" db="EMBL/GenBank/DDBJ databases">
        <title>A chromosome-level genome assembly of the parasitoid wasp Eretmocerus hayati.</title>
        <authorList>
            <person name="Zhong Y."/>
            <person name="Liu S."/>
            <person name="Liu Y."/>
        </authorList>
    </citation>
    <scope>NUCLEOTIDE SEQUENCE</scope>
    <source>
        <strain evidence="1">ZJU_SS_LIU_2023</strain>
    </source>
</reference>
<sequence length="120" mass="13747">MNKLVTCDHVEDFATLNVFGYSGHSGPSKNVEIQFQLPTMANNDHLEPNFVAVSDNFIADHVCDVCGKVYKRHCSLVRHKKYECNRPPTYPCSFCSYMAKYRTHLLTHMAHKHKGKLANF</sequence>
<evidence type="ECO:0000313" key="1">
    <source>
        <dbReference type="EMBL" id="KAJ8686843.1"/>
    </source>
</evidence>
<accession>A0ACC2PTN6</accession>
<dbReference type="Proteomes" id="UP001239111">
    <property type="component" value="Chromosome 1"/>
</dbReference>
<organism evidence="1 2">
    <name type="scientific">Eretmocerus hayati</name>
    <dbReference type="NCBI Taxonomy" id="131215"/>
    <lineage>
        <taxon>Eukaryota</taxon>
        <taxon>Metazoa</taxon>
        <taxon>Ecdysozoa</taxon>
        <taxon>Arthropoda</taxon>
        <taxon>Hexapoda</taxon>
        <taxon>Insecta</taxon>
        <taxon>Pterygota</taxon>
        <taxon>Neoptera</taxon>
        <taxon>Endopterygota</taxon>
        <taxon>Hymenoptera</taxon>
        <taxon>Apocrita</taxon>
        <taxon>Proctotrupomorpha</taxon>
        <taxon>Chalcidoidea</taxon>
        <taxon>Aphelinidae</taxon>
        <taxon>Aphelininae</taxon>
        <taxon>Eretmocerus</taxon>
    </lineage>
</organism>
<dbReference type="EMBL" id="CM056741">
    <property type="protein sequence ID" value="KAJ8686843.1"/>
    <property type="molecule type" value="Genomic_DNA"/>
</dbReference>
<gene>
    <name evidence="1" type="ORF">QAD02_022637</name>
</gene>
<proteinExistence type="predicted"/>
<comment type="caution">
    <text evidence="1">The sequence shown here is derived from an EMBL/GenBank/DDBJ whole genome shotgun (WGS) entry which is preliminary data.</text>
</comment>
<keyword evidence="2" id="KW-1185">Reference proteome</keyword>
<protein>
    <submittedName>
        <fullName evidence="1">Uncharacterized protein</fullName>
    </submittedName>
</protein>
<evidence type="ECO:0000313" key="2">
    <source>
        <dbReference type="Proteomes" id="UP001239111"/>
    </source>
</evidence>